<dbReference type="PROSITE" id="PS00367">
    <property type="entry name" value="BH4_AAA_HYDROXYL_1"/>
    <property type="match status" value="1"/>
</dbReference>
<dbReference type="InterPro" id="IPR001273">
    <property type="entry name" value="ArAA_hydroxylase"/>
</dbReference>
<dbReference type="InterPro" id="IPR002912">
    <property type="entry name" value="ACT_dom"/>
</dbReference>
<dbReference type="SUPFAM" id="SSF55021">
    <property type="entry name" value="ACT-like"/>
    <property type="match status" value="1"/>
</dbReference>
<evidence type="ECO:0000256" key="3">
    <source>
        <dbReference type="ARBA" id="ARBA00022723"/>
    </source>
</evidence>
<dbReference type="InterPro" id="IPR036951">
    <property type="entry name" value="ArAA_hydroxylase_sf"/>
</dbReference>
<feature type="binding site" evidence="10">
    <location>
        <position position="534"/>
    </location>
    <ligand>
        <name>L-tryptophan</name>
        <dbReference type="ChEBI" id="CHEBI:57912"/>
    </ligand>
</feature>
<dbReference type="InterPro" id="IPR019774">
    <property type="entry name" value="Aromatic-AA_hydroxylase_C"/>
</dbReference>
<evidence type="ECO:0000256" key="4">
    <source>
        <dbReference type="ARBA" id="ARBA00023002"/>
    </source>
</evidence>
<feature type="domain" description="Biopterin-dependent aromatic amino acid hydroxylase family profile" evidence="12">
    <location>
        <begin position="253"/>
        <end position="607"/>
    </location>
</feature>
<evidence type="ECO:0000313" key="14">
    <source>
        <dbReference type="EMBL" id="KPL98945.1"/>
    </source>
</evidence>
<dbReference type="Gene3D" id="1.10.800.10">
    <property type="entry name" value="Aromatic amino acid hydroxylase"/>
    <property type="match status" value="1"/>
</dbReference>
<evidence type="ECO:0000256" key="11">
    <source>
        <dbReference type="PIRSR" id="PIRSR601273-2"/>
    </source>
</evidence>
<dbReference type="Proteomes" id="UP000616769">
    <property type="component" value="Unassembled WGS sequence"/>
</dbReference>
<dbReference type="PROSITE" id="PS51410">
    <property type="entry name" value="BH4_AAA_HYDROXYL_2"/>
    <property type="match status" value="1"/>
</dbReference>
<evidence type="ECO:0000256" key="6">
    <source>
        <dbReference type="ARBA" id="ARBA00023033"/>
    </source>
</evidence>
<dbReference type="PRINTS" id="PR00372">
    <property type="entry name" value="FYWHYDRXLASE"/>
</dbReference>
<evidence type="ECO:0000259" key="13">
    <source>
        <dbReference type="PROSITE" id="PS51671"/>
    </source>
</evidence>
<evidence type="ECO:0000256" key="5">
    <source>
        <dbReference type="ARBA" id="ARBA00023004"/>
    </source>
</evidence>
<dbReference type="AlphaFoldDB" id="A0A131ZT83"/>
<dbReference type="InterPro" id="IPR036329">
    <property type="entry name" value="Aro-AA_hydroxylase_C_sf"/>
</dbReference>
<evidence type="ECO:0000259" key="12">
    <source>
        <dbReference type="PROSITE" id="PS51410"/>
    </source>
</evidence>
<dbReference type="Pfam" id="PF01842">
    <property type="entry name" value="ACT"/>
    <property type="match status" value="1"/>
</dbReference>
<organism evidence="14 15">
    <name type="scientific">Sarcoptes scabiei</name>
    <name type="common">Itch mite</name>
    <name type="synonym">Acarus scabiei</name>
    <dbReference type="NCBI Taxonomy" id="52283"/>
    <lineage>
        <taxon>Eukaryota</taxon>
        <taxon>Metazoa</taxon>
        <taxon>Ecdysozoa</taxon>
        <taxon>Arthropoda</taxon>
        <taxon>Chelicerata</taxon>
        <taxon>Arachnida</taxon>
        <taxon>Acari</taxon>
        <taxon>Acariformes</taxon>
        <taxon>Sarcoptiformes</taxon>
        <taxon>Astigmata</taxon>
        <taxon>Psoroptidia</taxon>
        <taxon>Sarcoptoidea</taxon>
        <taxon>Sarcoptidae</taxon>
        <taxon>Sarcoptinae</taxon>
        <taxon>Sarcoptes</taxon>
    </lineage>
</organism>
<feature type="binding site" evidence="10">
    <location>
        <position position="504"/>
    </location>
    <ligand>
        <name>L-tryptophan</name>
        <dbReference type="ChEBI" id="CHEBI:57912"/>
    </ligand>
</feature>
<comment type="similarity">
    <text evidence="2">Belongs to the biopterin-dependent aromatic amino acid hydroxylase family.</text>
</comment>
<dbReference type="GO" id="GO:0048066">
    <property type="term" value="P:developmental pigmentation"/>
    <property type="evidence" value="ECO:0007669"/>
    <property type="project" value="UniProtKB-ARBA"/>
</dbReference>
<keyword evidence="6" id="KW-0503">Monooxygenase</keyword>
<keyword evidence="5 11" id="KW-0408">Iron</keyword>
<gene>
    <name evidence="14" type="ORF">QR98_0003900</name>
</gene>
<comment type="subunit">
    <text evidence="9">Interacts with DNAJC12.</text>
</comment>
<dbReference type="SUPFAM" id="SSF56534">
    <property type="entry name" value="Aromatic aminoacid monoxygenases, catalytic and oligomerization domains"/>
    <property type="match status" value="1"/>
</dbReference>
<evidence type="ECO:0000256" key="10">
    <source>
        <dbReference type="PIRSR" id="PIRSR601273-1"/>
    </source>
</evidence>
<dbReference type="GO" id="GO:0042416">
    <property type="term" value="P:dopamine biosynthetic process"/>
    <property type="evidence" value="ECO:0007669"/>
    <property type="project" value="UniProtKB-ARBA"/>
</dbReference>
<feature type="binding site" evidence="10">
    <location>
        <position position="403"/>
    </location>
    <ligand>
        <name>L-tryptophan</name>
        <dbReference type="ChEBI" id="CHEBI:57912"/>
    </ligand>
</feature>
<feature type="binding site" evidence="11">
    <location>
        <position position="440"/>
    </location>
    <ligand>
        <name>Fe cation</name>
        <dbReference type="ChEBI" id="CHEBI:24875"/>
    </ligand>
</feature>
<reference evidence="14 15" key="1">
    <citation type="journal article" date="2015" name="Parasit. Vectors">
        <title>Draft genome of the scabies mite.</title>
        <authorList>
            <person name="Rider S.D.Jr."/>
            <person name="Morgan M.S."/>
            <person name="Arlian L.G."/>
        </authorList>
    </citation>
    <scope>NUCLEOTIDE SEQUENCE [LARGE SCALE GENOMIC DNA]</scope>
    <source>
        <strain evidence="14">Arlian Lab</strain>
    </source>
</reference>
<feature type="binding site" evidence="10">
    <location>
        <position position="433"/>
    </location>
    <ligand>
        <name>L-tryptophan</name>
        <dbReference type="ChEBI" id="CHEBI:57912"/>
    </ligand>
</feature>
<feature type="binding site" evidence="11">
    <location>
        <position position="445"/>
    </location>
    <ligand>
        <name>Fe cation</name>
        <dbReference type="ChEBI" id="CHEBI:24875"/>
    </ligand>
</feature>
<feature type="domain" description="ACT" evidence="13">
    <location>
        <begin position="156"/>
        <end position="238"/>
    </location>
</feature>
<dbReference type="PANTHER" id="PTHR11473:SF16">
    <property type="entry name" value="TRYPTOPHAN 5-HYDROXYLASE 2"/>
    <property type="match status" value="1"/>
</dbReference>
<dbReference type="OrthoDB" id="983542at2759"/>
<dbReference type="GO" id="GO:0043005">
    <property type="term" value="C:neuron projection"/>
    <property type="evidence" value="ECO:0007669"/>
    <property type="project" value="TreeGrafter"/>
</dbReference>
<comment type="caution">
    <text evidence="14">The sequence shown here is derived from an EMBL/GenBank/DDBJ whole genome shotgun (WGS) entry which is preliminary data.</text>
</comment>
<keyword evidence="3 11" id="KW-0479">Metal-binding</keyword>
<dbReference type="GO" id="GO:0005506">
    <property type="term" value="F:iron ion binding"/>
    <property type="evidence" value="ECO:0007669"/>
    <property type="project" value="InterPro"/>
</dbReference>
<feature type="binding site" evidence="10">
    <location>
        <position position="425"/>
    </location>
    <ligand>
        <name>L-tryptophan</name>
        <dbReference type="ChEBI" id="CHEBI:57912"/>
    </ligand>
</feature>
<dbReference type="VEuPathDB" id="VectorBase:SSCA007149"/>
<dbReference type="EMBL" id="JXLN01000588">
    <property type="protein sequence ID" value="KPL98945.1"/>
    <property type="molecule type" value="Genomic_DNA"/>
</dbReference>
<proteinExistence type="inferred from homology"/>
<dbReference type="Pfam" id="PF00351">
    <property type="entry name" value="Biopterin_H"/>
    <property type="match status" value="1"/>
</dbReference>
<dbReference type="FunFam" id="1.10.800.10:FF:000004">
    <property type="entry name" value="Tyrosine 3-monooxygenase"/>
    <property type="match status" value="1"/>
</dbReference>
<feature type="binding site" evidence="11">
    <location>
        <position position="485"/>
    </location>
    <ligand>
        <name>Fe cation</name>
        <dbReference type="ChEBI" id="CHEBI:24875"/>
    </ligand>
</feature>
<evidence type="ECO:0000256" key="7">
    <source>
        <dbReference type="ARBA" id="ARBA00040889"/>
    </source>
</evidence>
<dbReference type="InterPro" id="IPR018301">
    <property type="entry name" value="ArAA_hydroxylase_Fe/CU_BS"/>
</dbReference>
<keyword evidence="4" id="KW-0560">Oxidoreductase</keyword>
<evidence type="ECO:0000256" key="1">
    <source>
        <dbReference type="ARBA" id="ARBA00001954"/>
    </source>
</evidence>
<evidence type="ECO:0000256" key="8">
    <source>
        <dbReference type="ARBA" id="ARBA00042662"/>
    </source>
</evidence>
<dbReference type="PROSITE" id="PS51671">
    <property type="entry name" value="ACT"/>
    <property type="match status" value="1"/>
</dbReference>
<accession>A0A131ZT83</accession>
<evidence type="ECO:0000256" key="2">
    <source>
        <dbReference type="ARBA" id="ARBA00009712"/>
    </source>
</evidence>
<evidence type="ECO:0000256" key="9">
    <source>
        <dbReference type="ARBA" id="ARBA00062416"/>
    </source>
</evidence>
<protein>
    <recommendedName>
        <fullName evidence="7">Tryptophan 5-hydroxylase 2</fullName>
    </recommendedName>
    <alternativeName>
        <fullName evidence="8">Tryptophan 5-monooxygenase 2</fullName>
    </alternativeName>
</protein>
<comment type="cofactor">
    <cofactor evidence="1 11">
        <name>Fe(2+)</name>
        <dbReference type="ChEBI" id="CHEBI:29033"/>
    </cofactor>
</comment>
<dbReference type="GO" id="GO:0004510">
    <property type="term" value="F:tryptophan 5-monooxygenase activity"/>
    <property type="evidence" value="ECO:0007669"/>
    <property type="project" value="TreeGrafter"/>
</dbReference>
<dbReference type="InterPro" id="IPR045865">
    <property type="entry name" value="ACT-like_dom_sf"/>
</dbReference>
<sequence>MAHLRRIHFQSRKCCSSVSAASMPDFSDSYFEELKVYKLNFHSKFLFQICIKSKNFFFSLFRQIDKRKKMFFSLVFTCLNPNYHRMLLADDQNGSLSQKKKIRFIRDPDPLQNNRSSVNEFEPSKAVVKRAPTNQTKIENERKESLENSIIGENNAIIFSLKNQVTGLVRALRILQEFNINVRHIESRKSRRKNSQYEIYLDIDCNDKQKMADLLHQLRHEVDCTTYEEFERIRSSPRTKDFPPSIPSILTSQSSFDRGDLIGEDGMPWFPKRISDLDYTSNRVLMYGAELDADHPGFKDSVYRERRKFFTDCAMNYRHGQPIPRIDYTEEETKTWGIIYKELRKLYTKHACKEFNDNLELLEKYCGYRPDNIPQLEDVSQFLKRNNDLPFRTGFQLRCVAGYLSSRDFLAGLAFRVFYCTQYIRHSSDPFYTPEPDCCHELLGHCPLLADASFAQFSQELGLASLGASDEEVDKLSTCYFFTIEFGLCKQQNELKVYGAGLLSSVAELKHSVSGSAHILSFDPIITCQQVPMITTFQTAYYYTESFNDAKEQMREFAKTIKRPFGIRYNPYTQSVEILSNTKKILNLVRELKGDLCIVTNALAKIHEDDDSGISGTDCSVSEEQSDLCEENPTEQQVYLEKILNDVNNLQICCENNN</sequence>
<dbReference type="PANTHER" id="PTHR11473">
    <property type="entry name" value="AROMATIC AMINO ACID HYDROXYLASE"/>
    <property type="match status" value="1"/>
</dbReference>
<evidence type="ECO:0000313" key="15">
    <source>
        <dbReference type="Proteomes" id="UP000616769"/>
    </source>
</evidence>
<name>A0A131ZT83_SARSC</name>
<dbReference type="GO" id="GO:0009072">
    <property type="term" value="P:aromatic amino acid metabolic process"/>
    <property type="evidence" value="ECO:0007669"/>
    <property type="project" value="InterPro"/>
</dbReference>